<evidence type="ECO:0000259" key="1">
    <source>
        <dbReference type="Pfam" id="PF12392"/>
    </source>
</evidence>
<dbReference type="GO" id="GO:0006508">
    <property type="term" value="P:proteolysis"/>
    <property type="evidence" value="ECO:0007669"/>
    <property type="project" value="UniProtKB-KW"/>
</dbReference>
<sequence length="822" mass="94093">MRKIEILAPAGSMDSLKAAINASCDAVYIGGAKFGARAYADNLTEELMLQAIDYAHIHDTKIYLTVNTLLKNKELEHELYDYLVKYYEQGIDAVIVQDTGVLHFIHEHFPGLDIHGSTQMTLTMAEGANVLKQMGLTRLVTSRELGLEEIKNIRKGTDLEIETFVHGALCYCYSGQCLMSSMFGGRSGNRGRCAQPCRMPYQLKGDNKALNSDKDKYVLSPKDISTIDMIPELIEAGIDSFKIEGRMKRPEYAAGVTYMYRKYVDRYLEFGKEKYESYMQDHKEELNEDILLLQDLYNRGGFSQGYFVNRNGRNMISLSRPNHSGVHVGKVKSVNGGKAQIQLIQNINPQDILEIREDEKLYEFTVKNSEKAGNIYSVNLGKGSPVKPGFLVYRTKNNFLLDQLGEDYLKEEVKMPITGKVIIDTGEPIILELNYGNIHVRVNGDIIEAAMNQPMTEDKIRKQIMKTRETSYVLRDLQISIKGNPFIPVQKLNELRRQGIEALSEAITSQYRRIAEHEPKEIFGVVKCSKNNGMNNMGISVSVFDKNQLSVACSYPEVTAVYMDSDIVPFQDLLKLTKIVKESNKKCYIILPHIFRKTTYELYRQNKNILEDNTIDGYILRNLEEYQFIHSVMNVTQSGKDLITDYNLYVMNRQAAAFWRDLGVVKLTAPVELNYSELKELNGIYNDIIVYGKIPLMVSAQCLAKTSSGRNNKNYNKTSDEPCCLPNTDKIELMDRFDKNFQVKRHCRECYNTIYNSQCLSLLNYKEQVLSIEPKNIRLNFTFETPEETGKVIQSFIQKYVYNNHVEEIENYTRGHFKRGIE</sequence>
<organism evidence="2 3">
    <name type="scientific">Anaerocolumna aminovalerica</name>
    <dbReference type="NCBI Taxonomy" id="1527"/>
    <lineage>
        <taxon>Bacteria</taxon>
        <taxon>Bacillati</taxon>
        <taxon>Bacillota</taxon>
        <taxon>Clostridia</taxon>
        <taxon>Lachnospirales</taxon>
        <taxon>Lachnospiraceae</taxon>
        <taxon>Anaerocolumna</taxon>
    </lineage>
</organism>
<reference evidence="2 3" key="1">
    <citation type="submission" date="2016-10" db="EMBL/GenBank/DDBJ databases">
        <authorList>
            <person name="de Groot N.N."/>
        </authorList>
    </citation>
    <scope>NUCLEOTIDE SEQUENCE [LARGE SCALE GENOMIC DNA]</scope>
    <source>
        <strain evidence="2 3">DSM 1283</strain>
    </source>
</reference>
<dbReference type="InterPro" id="IPR001539">
    <property type="entry name" value="Peptidase_U32"/>
</dbReference>
<name>A0A1I5J7A7_9FIRM</name>
<gene>
    <name evidence="2" type="ORF">SAMN04489757_1705</name>
</gene>
<protein>
    <submittedName>
        <fullName evidence="2">Putative protease</fullName>
    </submittedName>
</protein>
<keyword evidence="3" id="KW-1185">Reference proteome</keyword>
<dbReference type="PANTHER" id="PTHR30217">
    <property type="entry name" value="PEPTIDASE U32 FAMILY"/>
    <property type="match status" value="1"/>
</dbReference>
<dbReference type="Pfam" id="PF12392">
    <property type="entry name" value="DUF3656"/>
    <property type="match status" value="1"/>
</dbReference>
<dbReference type="Pfam" id="PF01136">
    <property type="entry name" value="Peptidase_U32"/>
    <property type="match status" value="2"/>
</dbReference>
<dbReference type="OrthoDB" id="9807498at2"/>
<evidence type="ECO:0000313" key="3">
    <source>
        <dbReference type="Proteomes" id="UP000198806"/>
    </source>
</evidence>
<dbReference type="PANTHER" id="PTHR30217:SF10">
    <property type="entry name" value="23S RRNA 5-HYDROXYCYTIDINE C2501 SYNTHASE"/>
    <property type="match status" value="1"/>
</dbReference>
<feature type="domain" description="Peptidase U32 collagenase" evidence="1">
    <location>
        <begin position="392"/>
        <end position="507"/>
    </location>
</feature>
<accession>A0A1I5J7A7</accession>
<keyword evidence="2" id="KW-0645">Protease</keyword>
<dbReference type="EMBL" id="FOWD01000070">
    <property type="protein sequence ID" value="SFO68510.1"/>
    <property type="molecule type" value="Genomic_DNA"/>
</dbReference>
<keyword evidence="2" id="KW-0378">Hydrolase</keyword>
<dbReference type="InterPro" id="IPR020988">
    <property type="entry name" value="Pept_U32_collagenase"/>
</dbReference>
<dbReference type="RefSeq" id="WP_091689358.1">
    <property type="nucleotide sequence ID" value="NZ_BAABFM010000002.1"/>
</dbReference>
<evidence type="ECO:0000313" key="2">
    <source>
        <dbReference type="EMBL" id="SFO68510.1"/>
    </source>
</evidence>
<dbReference type="AlphaFoldDB" id="A0A1I5J7A7"/>
<dbReference type="STRING" id="1527.SAMN04489757_1705"/>
<dbReference type="Proteomes" id="UP000198806">
    <property type="component" value="Unassembled WGS sequence"/>
</dbReference>
<dbReference type="InterPro" id="IPR051454">
    <property type="entry name" value="RNA/ubiquinone_mod_enzymes"/>
</dbReference>
<dbReference type="PROSITE" id="PS01276">
    <property type="entry name" value="PEPTIDASE_U32"/>
    <property type="match status" value="1"/>
</dbReference>
<dbReference type="GO" id="GO:0008233">
    <property type="term" value="F:peptidase activity"/>
    <property type="evidence" value="ECO:0007669"/>
    <property type="project" value="UniProtKB-KW"/>
</dbReference>
<proteinExistence type="predicted"/>